<keyword evidence="2" id="KW-1185">Reference proteome</keyword>
<dbReference type="EMBL" id="OZ021744">
    <property type="protein sequence ID" value="CAK9310994.1"/>
    <property type="molecule type" value="Genomic_DNA"/>
</dbReference>
<evidence type="ECO:0000313" key="1">
    <source>
        <dbReference type="EMBL" id="CAK9310994.1"/>
    </source>
</evidence>
<evidence type="ECO:0000313" key="2">
    <source>
        <dbReference type="Proteomes" id="UP001642487"/>
    </source>
</evidence>
<proteinExistence type="predicted"/>
<protein>
    <submittedName>
        <fullName evidence="1">Uncharacterized protein</fullName>
    </submittedName>
</protein>
<gene>
    <name evidence="1" type="ORF">CITCOLO1_LOCUS2639</name>
</gene>
<sequence>MVVDEGHGVPGGSSCQSSKRTPFFRHLLLPLSSPISCQVPPFLRSPPLEFKHRSLRSMPNDGLPQSPCIFPSEFPSNSTRCRCSNPLQVKT</sequence>
<name>A0ABP0XS50_9ROSI</name>
<reference evidence="1 2" key="1">
    <citation type="submission" date="2024-03" db="EMBL/GenBank/DDBJ databases">
        <authorList>
            <person name="Gkanogiannis A."/>
            <person name="Becerra Lopez-Lavalle L."/>
        </authorList>
    </citation>
    <scope>NUCLEOTIDE SEQUENCE [LARGE SCALE GENOMIC DNA]</scope>
</reference>
<dbReference type="Proteomes" id="UP001642487">
    <property type="component" value="Chromosome 10"/>
</dbReference>
<organism evidence="1 2">
    <name type="scientific">Citrullus colocynthis</name>
    <name type="common">colocynth</name>
    <dbReference type="NCBI Taxonomy" id="252529"/>
    <lineage>
        <taxon>Eukaryota</taxon>
        <taxon>Viridiplantae</taxon>
        <taxon>Streptophyta</taxon>
        <taxon>Embryophyta</taxon>
        <taxon>Tracheophyta</taxon>
        <taxon>Spermatophyta</taxon>
        <taxon>Magnoliopsida</taxon>
        <taxon>eudicotyledons</taxon>
        <taxon>Gunneridae</taxon>
        <taxon>Pentapetalae</taxon>
        <taxon>rosids</taxon>
        <taxon>fabids</taxon>
        <taxon>Cucurbitales</taxon>
        <taxon>Cucurbitaceae</taxon>
        <taxon>Benincaseae</taxon>
        <taxon>Citrullus</taxon>
    </lineage>
</organism>
<accession>A0ABP0XS50</accession>